<feature type="transmembrane region" description="Helical" evidence="9">
    <location>
        <begin position="260"/>
        <end position="277"/>
    </location>
</feature>
<dbReference type="PANTHER" id="PTHR11795">
    <property type="entry name" value="BRANCHED-CHAIN AMINO ACID TRANSPORT SYSTEM PERMEASE PROTEIN LIVH"/>
    <property type="match status" value="1"/>
</dbReference>
<feature type="transmembrane region" description="Helical" evidence="9">
    <location>
        <begin position="58"/>
        <end position="77"/>
    </location>
</feature>
<dbReference type="Proteomes" id="UP001596183">
    <property type="component" value="Unassembled WGS sequence"/>
</dbReference>
<keyword evidence="3" id="KW-1003">Cell membrane</keyword>
<evidence type="ECO:0000256" key="3">
    <source>
        <dbReference type="ARBA" id="ARBA00022475"/>
    </source>
</evidence>
<dbReference type="CDD" id="cd06582">
    <property type="entry name" value="TM_PBP1_LivH_like"/>
    <property type="match status" value="1"/>
</dbReference>
<accession>A0ABW0XKQ9</accession>
<keyword evidence="11" id="KW-1185">Reference proteome</keyword>
<keyword evidence="7 9" id="KW-0472">Membrane</keyword>
<dbReference type="Pfam" id="PF02653">
    <property type="entry name" value="BPD_transp_2"/>
    <property type="match status" value="1"/>
</dbReference>
<dbReference type="InterPro" id="IPR001851">
    <property type="entry name" value="ABC_transp_permease"/>
</dbReference>
<feature type="transmembrane region" description="Helical" evidence="9">
    <location>
        <begin position="223"/>
        <end position="248"/>
    </location>
</feature>
<proteinExistence type="inferred from homology"/>
<keyword evidence="6 9" id="KW-1133">Transmembrane helix</keyword>
<evidence type="ECO:0000256" key="1">
    <source>
        <dbReference type="ARBA" id="ARBA00004651"/>
    </source>
</evidence>
<reference evidence="11" key="1">
    <citation type="journal article" date="2019" name="Int. J. Syst. Evol. Microbiol.">
        <title>The Global Catalogue of Microorganisms (GCM) 10K type strain sequencing project: providing services to taxonomists for standard genome sequencing and annotation.</title>
        <authorList>
            <consortium name="The Broad Institute Genomics Platform"/>
            <consortium name="The Broad Institute Genome Sequencing Center for Infectious Disease"/>
            <person name="Wu L."/>
            <person name="Ma J."/>
        </authorList>
    </citation>
    <scope>NUCLEOTIDE SEQUENCE [LARGE SCALE GENOMIC DNA]</scope>
    <source>
        <strain evidence="11">JCM 13852</strain>
    </source>
</reference>
<keyword evidence="4 9" id="KW-0812">Transmembrane</keyword>
<protein>
    <submittedName>
        <fullName evidence="10">Branched-chain amino acid ABC transporter permease</fullName>
    </submittedName>
</protein>
<feature type="transmembrane region" description="Helical" evidence="9">
    <location>
        <begin position="138"/>
        <end position="160"/>
    </location>
</feature>
<feature type="transmembrane region" description="Helical" evidence="9">
    <location>
        <begin position="6"/>
        <end position="26"/>
    </location>
</feature>
<evidence type="ECO:0000256" key="6">
    <source>
        <dbReference type="ARBA" id="ARBA00022989"/>
    </source>
</evidence>
<evidence type="ECO:0000313" key="11">
    <source>
        <dbReference type="Proteomes" id="UP001596183"/>
    </source>
</evidence>
<comment type="caution">
    <text evidence="10">The sequence shown here is derived from an EMBL/GenBank/DDBJ whole genome shotgun (WGS) entry which is preliminary data.</text>
</comment>
<comment type="subcellular location">
    <subcellularLocation>
        <location evidence="1">Cell membrane</location>
        <topology evidence="1">Multi-pass membrane protein</topology>
    </subcellularLocation>
</comment>
<dbReference type="EMBL" id="JBHSPC010000003">
    <property type="protein sequence ID" value="MFC5668725.1"/>
    <property type="molecule type" value="Genomic_DNA"/>
</dbReference>
<evidence type="ECO:0000256" key="5">
    <source>
        <dbReference type="ARBA" id="ARBA00022970"/>
    </source>
</evidence>
<comment type="similarity">
    <text evidence="8">Belongs to the binding-protein-dependent transport system permease family. LivHM subfamily.</text>
</comment>
<evidence type="ECO:0000256" key="2">
    <source>
        <dbReference type="ARBA" id="ARBA00022448"/>
    </source>
</evidence>
<feature type="transmembrane region" description="Helical" evidence="9">
    <location>
        <begin position="189"/>
        <end position="211"/>
    </location>
</feature>
<dbReference type="RefSeq" id="WP_381204343.1">
    <property type="nucleotide sequence ID" value="NZ_JBHSPC010000003.1"/>
</dbReference>
<organism evidence="10 11">
    <name type="scientific">Streptomyces incanus</name>
    <dbReference type="NCBI Taxonomy" id="887453"/>
    <lineage>
        <taxon>Bacteria</taxon>
        <taxon>Bacillati</taxon>
        <taxon>Actinomycetota</taxon>
        <taxon>Actinomycetes</taxon>
        <taxon>Kitasatosporales</taxon>
        <taxon>Streptomycetaceae</taxon>
        <taxon>Streptomyces</taxon>
    </lineage>
</organism>
<evidence type="ECO:0000256" key="9">
    <source>
        <dbReference type="SAM" id="Phobius"/>
    </source>
</evidence>
<dbReference type="InterPro" id="IPR052157">
    <property type="entry name" value="BCAA_transport_permease"/>
</dbReference>
<evidence type="ECO:0000313" key="10">
    <source>
        <dbReference type="EMBL" id="MFC5668725.1"/>
    </source>
</evidence>
<keyword evidence="5" id="KW-0029">Amino-acid transport</keyword>
<dbReference type="PANTHER" id="PTHR11795:SF445">
    <property type="entry name" value="AMINO ACID ABC TRANSPORTER PERMEASE PROTEIN"/>
    <property type="match status" value="1"/>
</dbReference>
<evidence type="ECO:0000256" key="4">
    <source>
        <dbReference type="ARBA" id="ARBA00022692"/>
    </source>
</evidence>
<evidence type="ECO:0000256" key="8">
    <source>
        <dbReference type="ARBA" id="ARBA00037998"/>
    </source>
</evidence>
<name>A0ABW0XKQ9_9ACTN</name>
<feature type="transmembrane region" description="Helical" evidence="9">
    <location>
        <begin position="89"/>
        <end position="110"/>
    </location>
</feature>
<gene>
    <name evidence="10" type="ORF">ACFP2V_00915</name>
</gene>
<evidence type="ECO:0000256" key="7">
    <source>
        <dbReference type="ARBA" id="ARBA00023136"/>
    </source>
</evidence>
<keyword evidence="2" id="KW-0813">Transport</keyword>
<sequence>MDWFNAVVQGVLLGGLYALFATGLSVMFGVMRVVNLGHGDLAVVASFMALAMVNGTGLPLWVAIAVMAPLFAVLGYVTQRVLLRRSLRAGPMSTLVVTFGLSIILQNVLLEIFSADTRTLGGGAFATGSFRLTQDISIPYLSLATFVLAVIVIIAIQMFLSRTGLGRMLRASSDDPDTATLVGADSRHVYGIATAIAFGTVALAGVMMAMRSSFDPSTGPSRLLFAFEAVVIGGLGSLWGTLLGGMVLGLTQSLGSQIDPALTILGGHIVFLAVLALRPQGLLQGRTV</sequence>